<reference evidence="4" key="1">
    <citation type="submission" date="2009-04" db="EMBL/GenBank/DDBJ databases">
        <authorList>
            <person name="Weinstock G."/>
            <person name="Sodergren E."/>
            <person name="Clifton S."/>
            <person name="Fulton L."/>
            <person name="Fulton B."/>
            <person name="Courtney L."/>
            <person name="Fronick C."/>
            <person name="Harrison M."/>
            <person name="Strong C."/>
            <person name="Farmer C."/>
            <person name="Delahaunty K."/>
            <person name="Markovic C."/>
            <person name="Hall O."/>
            <person name="Minx P."/>
            <person name="Tomlinson C."/>
            <person name="Mitreva M."/>
            <person name="Nelson J."/>
            <person name="Hou S."/>
            <person name="Wollam A."/>
            <person name="Pepin K.H."/>
            <person name="Johnson M."/>
            <person name="Bhonagiri V."/>
            <person name="Nash W.E."/>
            <person name="Warren W."/>
            <person name="Chinwalla A."/>
            <person name="Mardis E.R."/>
            <person name="Wilson R.K."/>
        </authorList>
    </citation>
    <scope>NUCLEOTIDE SEQUENCE [LARGE SCALE GENOMIC DNA]</scope>
    <source>
        <strain evidence="4">DSM 14600</strain>
    </source>
</reference>
<dbReference type="SUPFAM" id="SSF143414">
    <property type="entry name" value="CcmK-like"/>
    <property type="match status" value="1"/>
</dbReference>
<evidence type="ECO:0000313" key="4">
    <source>
        <dbReference type="EMBL" id="EEP29298.1"/>
    </source>
</evidence>
<dbReference type="EMBL" id="ACIP02000001">
    <property type="protein sequence ID" value="EEP29298.1"/>
    <property type="molecule type" value="Genomic_DNA"/>
</dbReference>
<dbReference type="eggNOG" id="COG4810">
    <property type="taxonomic scope" value="Bacteria"/>
</dbReference>
<sequence>MSEYDNKQRIIQELVPGKQISLAHIMANPDPILFEKLGISAPDEEGGSAIGVMTISPAETAVIIADLAVKSSGVILELIDLEQGSLIVTGTVSQVESSIAAVMEYCSRMLGFSVCPVTKT</sequence>
<keyword evidence="5" id="KW-1185">Reference proteome</keyword>
<gene>
    <name evidence="4" type="ORF">GCWU000342_00654</name>
</gene>
<dbReference type="STRING" id="626523.GCWU000342_00654"/>
<name>C4G9K1_9FIRM</name>
<organism evidence="4 5">
    <name type="scientific">Shuttleworthella satelles DSM 14600</name>
    <dbReference type="NCBI Taxonomy" id="626523"/>
    <lineage>
        <taxon>Bacteria</taxon>
        <taxon>Bacillati</taxon>
        <taxon>Bacillota</taxon>
        <taxon>Clostridia</taxon>
        <taxon>Lachnospirales</taxon>
        <taxon>Lachnospiraceae</taxon>
        <taxon>Shuttleworthella</taxon>
    </lineage>
</organism>
<dbReference type="AlphaFoldDB" id="C4G9K1"/>
<dbReference type="InterPro" id="IPR009307">
    <property type="entry name" value="EutS/PduU/CutR"/>
</dbReference>
<proteinExistence type="predicted"/>
<accession>C4G9K1</accession>
<feature type="domain" description="Bacterial microcompartment" evidence="3">
    <location>
        <begin position="48"/>
        <end position="118"/>
    </location>
</feature>
<dbReference type="Proteomes" id="UP000003494">
    <property type="component" value="Unassembled WGS sequence"/>
</dbReference>
<dbReference type="PIRSF" id="PIRSF012296">
    <property type="entry name" value="EutS_PduU"/>
    <property type="match status" value="1"/>
</dbReference>
<evidence type="ECO:0000259" key="3">
    <source>
        <dbReference type="SMART" id="SM00877"/>
    </source>
</evidence>
<evidence type="ECO:0000256" key="2">
    <source>
        <dbReference type="ARBA" id="ARBA00024446"/>
    </source>
</evidence>
<dbReference type="InterPro" id="IPR000249">
    <property type="entry name" value="BMC_dom"/>
</dbReference>
<protein>
    <submittedName>
        <fullName evidence="4">BMC domain protein</fullName>
    </submittedName>
</protein>
<dbReference type="HOGENOM" id="CLU_143326_0_0_9"/>
<evidence type="ECO:0000313" key="5">
    <source>
        <dbReference type="Proteomes" id="UP000003494"/>
    </source>
</evidence>
<comment type="caution">
    <text evidence="4">The sequence shown here is derived from an EMBL/GenBank/DDBJ whole genome shotgun (WGS) entry which is preliminary data.</text>
</comment>
<dbReference type="PANTHER" id="PTHR40449">
    <property type="entry name" value="ETHANOLAMINE UTILIZATION PROTEIN EUTS"/>
    <property type="match status" value="1"/>
</dbReference>
<evidence type="ECO:0000256" key="1">
    <source>
        <dbReference type="ARBA" id="ARBA00024322"/>
    </source>
</evidence>
<dbReference type="Gene3D" id="3.30.70.1710">
    <property type="match status" value="1"/>
</dbReference>
<dbReference type="Pfam" id="PF00936">
    <property type="entry name" value="BMC"/>
    <property type="match status" value="1"/>
</dbReference>
<dbReference type="InterPro" id="IPR037233">
    <property type="entry name" value="CcmK-like_sf"/>
</dbReference>
<dbReference type="SMART" id="SM00877">
    <property type="entry name" value="BMC"/>
    <property type="match status" value="1"/>
</dbReference>
<keyword evidence="2" id="KW-1283">Bacterial microcompartment</keyword>
<dbReference type="PANTHER" id="PTHR40449:SF2">
    <property type="entry name" value="BACTERIAL MICROCOMPARTMENT SHELL PROTEIN EUTS"/>
    <property type="match status" value="1"/>
</dbReference>
<comment type="subcellular location">
    <subcellularLocation>
        <location evidence="1">Bacterial microcompartment</location>
    </subcellularLocation>
</comment>
<dbReference type="RefSeq" id="WP_006905686.1">
    <property type="nucleotide sequence ID" value="NZ_GG665866.1"/>
</dbReference>
<dbReference type="GO" id="GO:0031469">
    <property type="term" value="C:bacterial microcompartment"/>
    <property type="evidence" value="ECO:0007669"/>
    <property type="project" value="UniProtKB-SubCell"/>
</dbReference>